<evidence type="ECO:0000259" key="1">
    <source>
        <dbReference type="PROSITE" id="PS50835"/>
    </source>
</evidence>
<organism evidence="2 3">
    <name type="scientific">Acanthochromis polyacanthus</name>
    <name type="common">spiny chromis</name>
    <dbReference type="NCBI Taxonomy" id="80966"/>
    <lineage>
        <taxon>Eukaryota</taxon>
        <taxon>Metazoa</taxon>
        <taxon>Chordata</taxon>
        <taxon>Craniata</taxon>
        <taxon>Vertebrata</taxon>
        <taxon>Euteleostomi</taxon>
        <taxon>Actinopterygii</taxon>
        <taxon>Neopterygii</taxon>
        <taxon>Teleostei</taxon>
        <taxon>Neoteleostei</taxon>
        <taxon>Acanthomorphata</taxon>
        <taxon>Ovalentaria</taxon>
        <taxon>Pomacentridae</taxon>
        <taxon>Acanthochromis</taxon>
    </lineage>
</organism>
<keyword evidence="3" id="KW-1185">Reference proteome</keyword>
<dbReference type="InterPro" id="IPR013783">
    <property type="entry name" value="Ig-like_fold"/>
</dbReference>
<sequence length="273" mass="30610">KTPVNVSSPLLITVNRGEEVQMRLNASVHIFIVLWLKCEGYSYYAWIVFQLIFFALSTETPDTVSVSAVHPGPMVEGTNFYLKCDISNVAPVQKLKVKWYRDNETVSGEMFLDTNKTPQNVFSTHIITPERDYDGSQYRCEAELHLGPNGPDVIPTEISEPYTAIVHYKPFIKACPSSYTAVEDQLSMDMLPCSAGGNPPPTVQWYHQGKLINSSEPLTRFDTGKYTAEIRNILGSVSTSVEITIECECILWLIPRLPTLVFTSVLPRMKLGP</sequence>
<dbReference type="AlphaFoldDB" id="A0A3Q1FFX2"/>
<dbReference type="STRING" id="80966.ENSAPOP00000014787"/>
<protein>
    <recommendedName>
        <fullName evidence="1">Ig-like domain-containing protein</fullName>
    </recommendedName>
</protein>
<feature type="domain" description="Ig-like" evidence="1">
    <location>
        <begin position="61"/>
        <end position="159"/>
    </location>
</feature>
<dbReference type="PROSITE" id="PS50835">
    <property type="entry name" value="IG_LIKE"/>
    <property type="match status" value="2"/>
</dbReference>
<dbReference type="GeneTree" id="ENSGT00940000159005"/>
<reference evidence="2" key="2">
    <citation type="submission" date="2025-09" db="UniProtKB">
        <authorList>
            <consortium name="Ensembl"/>
        </authorList>
    </citation>
    <scope>IDENTIFICATION</scope>
</reference>
<feature type="domain" description="Ig-like" evidence="1">
    <location>
        <begin position="170"/>
        <end position="244"/>
    </location>
</feature>
<dbReference type="InterPro" id="IPR007110">
    <property type="entry name" value="Ig-like_dom"/>
</dbReference>
<dbReference type="GO" id="GO:0007155">
    <property type="term" value="P:cell adhesion"/>
    <property type="evidence" value="ECO:0007669"/>
    <property type="project" value="InterPro"/>
</dbReference>
<dbReference type="InParanoid" id="A0A3Q1FFX2"/>
<dbReference type="PANTHER" id="PTHR13771">
    <property type="entry name" value="INTERCELLULAR ADHESION MOLECULE"/>
    <property type="match status" value="1"/>
</dbReference>
<dbReference type="InterPro" id="IPR036179">
    <property type="entry name" value="Ig-like_dom_sf"/>
</dbReference>
<dbReference type="Ensembl" id="ENSAPOT00000032962.1">
    <property type="protein sequence ID" value="ENSAPOP00000014787.1"/>
    <property type="gene ID" value="ENSAPOG00000017733.1"/>
</dbReference>
<dbReference type="SUPFAM" id="SSF48726">
    <property type="entry name" value="Immunoglobulin"/>
    <property type="match status" value="2"/>
</dbReference>
<evidence type="ECO:0000313" key="2">
    <source>
        <dbReference type="Ensembl" id="ENSAPOP00000014787.1"/>
    </source>
</evidence>
<dbReference type="InterPro" id="IPR047012">
    <property type="entry name" value="ICAM_VCAM"/>
</dbReference>
<dbReference type="Pfam" id="PF13895">
    <property type="entry name" value="Ig_2"/>
    <property type="match status" value="2"/>
</dbReference>
<dbReference type="Gene3D" id="2.60.40.10">
    <property type="entry name" value="Immunoglobulins"/>
    <property type="match status" value="2"/>
</dbReference>
<name>A0A3Q1FFX2_9TELE</name>
<dbReference type="PANTHER" id="PTHR13771:SF9">
    <property type="entry name" value="INTERCELLULAR ADHESION MOLECULE 5"/>
    <property type="match status" value="1"/>
</dbReference>
<accession>A0A3Q1FFX2</accession>
<reference evidence="2" key="1">
    <citation type="submission" date="2025-08" db="UniProtKB">
        <authorList>
            <consortium name="Ensembl"/>
        </authorList>
    </citation>
    <scope>IDENTIFICATION</scope>
</reference>
<evidence type="ECO:0000313" key="3">
    <source>
        <dbReference type="Proteomes" id="UP000257200"/>
    </source>
</evidence>
<dbReference type="Proteomes" id="UP000257200">
    <property type="component" value="Unplaced"/>
</dbReference>
<proteinExistence type="predicted"/>
<dbReference type="GO" id="GO:0005178">
    <property type="term" value="F:integrin binding"/>
    <property type="evidence" value="ECO:0007669"/>
    <property type="project" value="InterPro"/>
</dbReference>